<evidence type="ECO:0000256" key="2">
    <source>
        <dbReference type="ARBA" id="ARBA00022643"/>
    </source>
</evidence>
<dbReference type="AlphaFoldDB" id="A0A0D8FSG6"/>
<dbReference type="PANTHER" id="PTHR42847">
    <property type="entry name" value="ALKANESULFONATE MONOOXYGENASE"/>
    <property type="match status" value="1"/>
</dbReference>
<dbReference type="GeneID" id="78373245"/>
<dbReference type="GO" id="GO:0008726">
    <property type="term" value="F:alkanesulfonate monooxygenase activity"/>
    <property type="evidence" value="ECO:0007669"/>
    <property type="project" value="TreeGrafter"/>
</dbReference>
<dbReference type="eggNOG" id="COG2141">
    <property type="taxonomic scope" value="Bacteria"/>
</dbReference>
<feature type="domain" description="Luciferase-like" evidence="5">
    <location>
        <begin position="15"/>
        <end position="248"/>
    </location>
</feature>
<dbReference type="Pfam" id="PF00296">
    <property type="entry name" value="Bac_luciferase"/>
    <property type="match status" value="1"/>
</dbReference>
<proteinExistence type="predicted"/>
<keyword evidence="4" id="KW-0503">Monooxygenase</keyword>
<dbReference type="STRING" id="1121877.FEAC_21770"/>
<protein>
    <submittedName>
        <fullName evidence="6">F420-dependent glucose-6-phosphate dehydrogenase</fullName>
        <ecNumber evidence="6">1.1.98.2</ecNumber>
    </submittedName>
</protein>
<dbReference type="GO" id="GO:0052749">
    <property type="term" value="F:glucose-6-phosphate dehydrogenase (coenzyme F420) activity"/>
    <property type="evidence" value="ECO:0007669"/>
    <property type="project" value="UniProtKB-EC"/>
</dbReference>
<reference evidence="6 7" key="1">
    <citation type="submission" date="2015-01" db="EMBL/GenBank/DDBJ databases">
        <title>Draft genome of the acidophilic iron oxidizer Ferrimicrobium acidiphilum strain T23.</title>
        <authorList>
            <person name="Poehlein A."/>
            <person name="Eisen S."/>
            <person name="Schloemann M."/>
            <person name="Johnson B.D."/>
            <person name="Daniel R."/>
            <person name="Muehling M."/>
        </authorList>
    </citation>
    <scope>NUCLEOTIDE SEQUENCE [LARGE SCALE GENOMIC DNA]</scope>
    <source>
        <strain evidence="6 7">T23</strain>
    </source>
</reference>
<name>A0A0D8FSG6_9ACTN</name>
<dbReference type="InterPro" id="IPR019923">
    <property type="entry name" value="Lucif-like_OxRdtase_MSMEG_2516"/>
</dbReference>
<comment type="caution">
    <text evidence="6">The sequence shown here is derived from an EMBL/GenBank/DDBJ whole genome shotgun (WGS) entry which is preliminary data.</text>
</comment>
<dbReference type="Gene3D" id="3.20.20.30">
    <property type="entry name" value="Luciferase-like domain"/>
    <property type="match status" value="1"/>
</dbReference>
<dbReference type="GO" id="GO:0046306">
    <property type="term" value="P:alkanesulfonate catabolic process"/>
    <property type="evidence" value="ECO:0007669"/>
    <property type="project" value="TreeGrafter"/>
</dbReference>
<organism evidence="6 7">
    <name type="scientific">Ferrimicrobium acidiphilum DSM 19497</name>
    <dbReference type="NCBI Taxonomy" id="1121877"/>
    <lineage>
        <taxon>Bacteria</taxon>
        <taxon>Bacillati</taxon>
        <taxon>Actinomycetota</taxon>
        <taxon>Acidimicrobiia</taxon>
        <taxon>Acidimicrobiales</taxon>
        <taxon>Acidimicrobiaceae</taxon>
        <taxon>Ferrimicrobium</taxon>
    </lineage>
</organism>
<evidence type="ECO:0000256" key="4">
    <source>
        <dbReference type="ARBA" id="ARBA00023033"/>
    </source>
</evidence>
<evidence type="ECO:0000256" key="3">
    <source>
        <dbReference type="ARBA" id="ARBA00023002"/>
    </source>
</evidence>
<keyword evidence="7" id="KW-1185">Reference proteome</keyword>
<dbReference type="EC" id="1.1.98.2" evidence="6"/>
<dbReference type="InterPro" id="IPR050172">
    <property type="entry name" value="SsuD_RutA_monooxygenase"/>
</dbReference>
<keyword evidence="2" id="KW-0288">FMN</keyword>
<accession>A0A0D8FSG6</accession>
<evidence type="ECO:0000256" key="1">
    <source>
        <dbReference type="ARBA" id="ARBA00022630"/>
    </source>
</evidence>
<gene>
    <name evidence="6" type="primary">fgd</name>
    <name evidence="6" type="ORF">FEAC_21770</name>
</gene>
<dbReference type="InterPro" id="IPR036661">
    <property type="entry name" value="Luciferase-like_sf"/>
</dbReference>
<dbReference type="PANTHER" id="PTHR42847:SF4">
    <property type="entry name" value="ALKANESULFONATE MONOOXYGENASE-RELATED"/>
    <property type="match status" value="1"/>
</dbReference>
<evidence type="ECO:0000313" key="6">
    <source>
        <dbReference type="EMBL" id="KJE76086.1"/>
    </source>
</evidence>
<keyword evidence="3 6" id="KW-0560">Oxidoreductase</keyword>
<dbReference type="EMBL" id="JXUW01000022">
    <property type="protein sequence ID" value="KJE76086.1"/>
    <property type="molecule type" value="Genomic_DNA"/>
</dbReference>
<dbReference type="RefSeq" id="WP_052566214.1">
    <property type="nucleotide sequence ID" value="NZ_JQKF01000020.1"/>
</dbReference>
<evidence type="ECO:0000313" key="7">
    <source>
        <dbReference type="Proteomes" id="UP000032336"/>
    </source>
</evidence>
<dbReference type="InterPro" id="IPR011251">
    <property type="entry name" value="Luciferase-like_dom"/>
</dbReference>
<keyword evidence="1" id="KW-0285">Flavoprotein</keyword>
<sequence length="309" mass="33929">MTAFRFGYQTRTDAPVILRQQVQAAEAAGFDVFCTFDHLGRHLSVLEALAFAAAWSERIRLCPLVLNNDLHHPGILAQRLATLDRLSAGRLEVGIGAGHAFPEYHATSISFDPPQQRKRRLAESVDILRRLLDGEQVDHHGEYYDLSGFTSIEPLQNHVPILVGVNGRAGLAHAARTADIIGLTMLGVTLPDGNAHAVRWDPERLDATVTWIAEQAGERAGHLELNALVQAVVVTDDRRKAAEELAAEVPGLEVDHALSTPFLALGTHDEIAAHLFACRERWGISYYVVRDIEGFAPVIELLHAEDQSS</sequence>
<evidence type="ECO:0000259" key="5">
    <source>
        <dbReference type="Pfam" id="PF00296"/>
    </source>
</evidence>
<dbReference type="SUPFAM" id="SSF51679">
    <property type="entry name" value="Bacterial luciferase-like"/>
    <property type="match status" value="1"/>
</dbReference>
<dbReference type="Proteomes" id="UP000032336">
    <property type="component" value="Unassembled WGS sequence"/>
</dbReference>
<dbReference type="NCBIfam" id="TIGR03621">
    <property type="entry name" value="F420_MSMEG_2516"/>
    <property type="match status" value="1"/>
</dbReference>